<feature type="compositionally biased region" description="Pro residues" evidence="1">
    <location>
        <begin position="648"/>
        <end position="662"/>
    </location>
</feature>
<reference evidence="3 4" key="1">
    <citation type="journal article" date="2018" name="BMC Genomics">
        <title>Comparative genome analyses reveal sequence features reflecting distinct modes of host-adaptation between dicot and monocot powdery mildew.</title>
        <authorList>
            <person name="Wu Y."/>
            <person name="Ma X."/>
            <person name="Pan Z."/>
            <person name="Kale S.D."/>
            <person name="Song Y."/>
            <person name="King H."/>
            <person name="Zhang Q."/>
            <person name="Presley C."/>
            <person name="Deng X."/>
            <person name="Wei C.I."/>
            <person name="Xiao S."/>
        </authorList>
    </citation>
    <scope>NUCLEOTIDE SEQUENCE [LARGE SCALE GENOMIC DNA]</scope>
    <source>
        <strain evidence="3">UMSG2</strain>
    </source>
</reference>
<sequence length="694" mass="79619">MRENSIGSTVTKTASNRYYSSPDEIPYLDTPYSHRETRMPTFFLYSEHWAYFNYSLKLTLFSLGSRSPQPRREHAYQDRPHRPQSQLKTESHGVHLRVRSPPGKPRPVSTEPEKMAHRNEFTYGHSSGPPHETTAFRRPNICYVPSARVGYQTGNFDGGHPNNYPVEQTQYVGTTSRAPHLLPHANPHTPPHLNHYTHLPPQPQAHQQSPYYQNIPEQTPYMSQPPAPNQMITQPPPPATIKSMAMVQPNYESFAPQRPTALVPSTQFNSQWQESEMAKMKAEMEKQQREIAMEKAAREAKEKEEEERKKKAEEEAKYLRDIEDARQKEREAIERQRKAEEEARQATAKAIQEATIKAQKELEDSIRRRQEEERLAREKEQEQREKIIREFEEKVKREAEAKEAEAQRKAKEKQELEQRIKLERENAAREAEEKQRAELAAQKAEAEREAARQAAIDKRIEEEKKAAAAKALEQQKAKQEREAKLAAEKAAEEKRLQDVQAEYDRLRKTAADERAKLIEENAKAKKEGEENAKKALKASEEAIAKLMAPDKKKVIKFKDALGRKFSFPLDLCKTWQGMDDLIQQAFKQVPMFRSAVQSHFYDLIGPTGEIILPQLWDTTIEPDFSITMQMWAMDDKLKAPTQGTPSAQAPPPPPPPPRPAAPAKPRRRAAEPKRSVGVLGWVAGRSTRPTRGSR</sequence>
<feature type="compositionally biased region" description="Basic and acidic residues" evidence="1">
    <location>
        <begin position="397"/>
        <end position="437"/>
    </location>
</feature>
<dbReference type="Proteomes" id="UP000286134">
    <property type="component" value="Unassembled WGS sequence"/>
</dbReference>
<feature type="domain" description="Ubiquitin-like" evidence="2">
    <location>
        <begin position="551"/>
        <end position="633"/>
    </location>
</feature>
<evidence type="ECO:0000313" key="4">
    <source>
        <dbReference type="Proteomes" id="UP000286134"/>
    </source>
</evidence>
<dbReference type="EMBL" id="MCFK01003273">
    <property type="protein sequence ID" value="RKF62557.1"/>
    <property type="molecule type" value="Genomic_DNA"/>
</dbReference>
<gene>
    <name evidence="3" type="ORF">OnM2_032016</name>
</gene>
<organism evidence="3 4">
    <name type="scientific">Erysiphe neolycopersici</name>
    <dbReference type="NCBI Taxonomy" id="212602"/>
    <lineage>
        <taxon>Eukaryota</taxon>
        <taxon>Fungi</taxon>
        <taxon>Dikarya</taxon>
        <taxon>Ascomycota</taxon>
        <taxon>Pezizomycotina</taxon>
        <taxon>Leotiomycetes</taxon>
        <taxon>Erysiphales</taxon>
        <taxon>Erysiphaceae</taxon>
        <taxon>Erysiphe</taxon>
    </lineage>
</organism>
<comment type="caution">
    <text evidence="3">The sequence shown here is derived from an EMBL/GenBank/DDBJ whole genome shotgun (WGS) entry which is preliminary data.</text>
</comment>
<evidence type="ECO:0000256" key="1">
    <source>
        <dbReference type="SAM" id="MobiDB-lite"/>
    </source>
</evidence>
<dbReference type="AlphaFoldDB" id="A0A420HYR1"/>
<dbReference type="Pfam" id="PF22893">
    <property type="entry name" value="ULD_2"/>
    <property type="match status" value="1"/>
</dbReference>
<dbReference type="STRING" id="212602.A0A420HYR1"/>
<feature type="compositionally biased region" description="Basic and acidic residues" evidence="1">
    <location>
        <begin position="444"/>
        <end position="466"/>
    </location>
</feature>
<feature type="compositionally biased region" description="Basic and acidic residues" evidence="1">
    <location>
        <begin position="298"/>
        <end position="344"/>
    </location>
</feature>
<name>A0A420HYR1_9PEZI</name>
<feature type="region of interest" description="Disordered" evidence="1">
    <location>
        <begin position="298"/>
        <end position="356"/>
    </location>
</feature>
<protein>
    <submittedName>
        <fullName evidence="3">Putative kinetoplast-associated protein kap</fullName>
    </submittedName>
</protein>
<evidence type="ECO:0000313" key="3">
    <source>
        <dbReference type="EMBL" id="RKF62557.1"/>
    </source>
</evidence>
<dbReference type="InterPro" id="IPR054464">
    <property type="entry name" value="ULD_fung"/>
</dbReference>
<evidence type="ECO:0000259" key="2">
    <source>
        <dbReference type="Pfam" id="PF22893"/>
    </source>
</evidence>
<keyword evidence="4" id="KW-1185">Reference proteome</keyword>
<feature type="region of interest" description="Disordered" evidence="1">
    <location>
        <begin position="66"/>
        <end position="113"/>
    </location>
</feature>
<feature type="region of interest" description="Disordered" evidence="1">
    <location>
        <begin position="185"/>
        <end position="209"/>
    </location>
</feature>
<dbReference type="OrthoDB" id="3045089at2759"/>
<feature type="region of interest" description="Disordered" evidence="1">
    <location>
        <begin position="638"/>
        <end position="694"/>
    </location>
</feature>
<feature type="region of interest" description="Disordered" evidence="1">
    <location>
        <begin position="397"/>
        <end position="486"/>
    </location>
</feature>
<proteinExistence type="predicted"/>
<feature type="compositionally biased region" description="Basic and acidic residues" evidence="1">
    <location>
        <begin position="70"/>
        <end position="81"/>
    </location>
</feature>
<accession>A0A420HYR1</accession>
<feature type="compositionally biased region" description="Basic and acidic residues" evidence="1">
    <location>
        <begin position="473"/>
        <end position="486"/>
    </location>
</feature>